<feature type="non-terminal residue" evidence="1">
    <location>
        <position position="182"/>
    </location>
</feature>
<feature type="non-terminal residue" evidence="1">
    <location>
        <position position="1"/>
    </location>
</feature>
<keyword evidence="2" id="KW-1185">Reference proteome</keyword>
<comment type="caution">
    <text evidence="1">The sequence shown here is derived from an EMBL/GenBank/DDBJ whole genome shotgun (WGS) entry which is preliminary data.</text>
</comment>
<accession>A0ACA9N949</accession>
<name>A0ACA9N949_9GLOM</name>
<evidence type="ECO:0000313" key="2">
    <source>
        <dbReference type="Proteomes" id="UP000789366"/>
    </source>
</evidence>
<dbReference type="EMBL" id="CAJVPW010012237">
    <property type="protein sequence ID" value="CAG8633524.1"/>
    <property type="molecule type" value="Genomic_DNA"/>
</dbReference>
<evidence type="ECO:0000313" key="1">
    <source>
        <dbReference type="EMBL" id="CAG8633524.1"/>
    </source>
</evidence>
<dbReference type="Proteomes" id="UP000789366">
    <property type="component" value="Unassembled WGS sequence"/>
</dbReference>
<proteinExistence type="predicted"/>
<sequence>RLEHSIELNNTVTDDPIETALRERLVLARQALSAMAVWAATLSKLVCATNNAEPIILQFVLTKRQDHPFESQSQNQRVDYTWVDAQIESSRGEKEEQWIGVTEDQINEEILLAFISWLDVSGLGSQVQACLNALSKRFKCLERRDLTESFRIKKVVRGLRLIKAQDHEPSWPRNPFQLVALK</sequence>
<organism evidence="1 2">
    <name type="scientific">Cetraspora pellucida</name>
    <dbReference type="NCBI Taxonomy" id="1433469"/>
    <lineage>
        <taxon>Eukaryota</taxon>
        <taxon>Fungi</taxon>
        <taxon>Fungi incertae sedis</taxon>
        <taxon>Mucoromycota</taxon>
        <taxon>Glomeromycotina</taxon>
        <taxon>Glomeromycetes</taxon>
        <taxon>Diversisporales</taxon>
        <taxon>Gigasporaceae</taxon>
        <taxon>Cetraspora</taxon>
    </lineage>
</organism>
<gene>
    <name evidence="1" type="ORF">SPELUC_LOCUS8305</name>
</gene>
<protein>
    <submittedName>
        <fullName evidence="1">3557_t:CDS:1</fullName>
    </submittedName>
</protein>
<reference evidence="1" key="1">
    <citation type="submission" date="2021-06" db="EMBL/GenBank/DDBJ databases">
        <authorList>
            <person name="Kallberg Y."/>
            <person name="Tangrot J."/>
            <person name="Rosling A."/>
        </authorList>
    </citation>
    <scope>NUCLEOTIDE SEQUENCE</scope>
    <source>
        <strain evidence="1">28 12/20/2015</strain>
    </source>
</reference>